<evidence type="ECO:0000256" key="3">
    <source>
        <dbReference type="ARBA" id="ARBA00022840"/>
    </source>
</evidence>
<dbReference type="Pfam" id="PF00005">
    <property type="entry name" value="ABC_tran"/>
    <property type="match status" value="1"/>
</dbReference>
<dbReference type="AlphaFoldDB" id="A0A2H0UW65"/>
<evidence type="ECO:0000313" key="6">
    <source>
        <dbReference type="Proteomes" id="UP000230882"/>
    </source>
</evidence>
<dbReference type="SUPFAM" id="SSF52540">
    <property type="entry name" value="P-loop containing nucleoside triphosphate hydrolases"/>
    <property type="match status" value="1"/>
</dbReference>
<evidence type="ECO:0000259" key="4">
    <source>
        <dbReference type="PROSITE" id="PS50893"/>
    </source>
</evidence>
<dbReference type="SMART" id="SM00382">
    <property type="entry name" value="AAA"/>
    <property type="match status" value="1"/>
</dbReference>
<dbReference type="GO" id="GO:0005524">
    <property type="term" value="F:ATP binding"/>
    <property type="evidence" value="ECO:0007669"/>
    <property type="project" value="UniProtKB-KW"/>
</dbReference>
<keyword evidence="5" id="KW-0131">Cell cycle</keyword>
<name>A0A2H0UW65_9BACT</name>
<dbReference type="FunFam" id="3.40.50.300:FF:000056">
    <property type="entry name" value="Cell division ATP-binding protein FtsE"/>
    <property type="match status" value="1"/>
</dbReference>
<organism evidence="5 6">
    <name type="scientific">bacterium (Candidatus Gribaldobacteria) CG10_big_fil_rev_8_21_14_0_10_37_46</name>
    <dbReference type="NCBI Taxonomy" id="2014276"/>
    <lineage>
        <taxon>Bacteria</taxon>
        <taxon>Candidatus Gribaldobacteria</taxon>
    </lineage>
</organism>
<dbReference type="InterPro" id="IPR003439">
    <property type="entry name" value="ABC_transporter-like_ATP-bd"/>
</dbReference>
<dbReference type="EMBL" id="PFAU01000030">
    <property type="protein sequence ID" value="PIR91086.1"/>
    <property type="molecule type" value="Genomic_DNA"/>
</dbReference>
<dbReference type="GO" id="GO:0022857">
    <property type="term" value="F:transmembrane transporter activity"/>
    <property type="evidence" value="ECO:0007669"/>
    <property type="project" value="TreeGrafter"/>
</dbReference>
<dbReference type="PROSITE" id="PS50893">
    <property type="entry name" value="ABC_TRANSPORTER_2"/>
    <property type="match status" value="1"/>
</dbReference>
<sequence>MIKFKDVSKIYYSSLNSSPITALKNISFSVQPREFVSIVGRSGAGKTTLVKLLIGEEKLTEGEIFFNNKNIAGIKSNELQKIRKRIGVVYQDYRLLFSKTVYENVSYILEVMGFSDEDITRDVPRILEIVGLQERVKNFPQELSGGEQQRLVIARALVHQPEIVIADEPTGNLDPYNTFEVIDLFKRINKSGTTVILATHDKRIIDGLAKRVITLEAGRLIRDEQSGKFIL</sequence>
<dbReference type="PROSITE" id="PS00211">
    <property type="entry name" value="ABC_TRANSPORTER_1"/>
    <property type="match status" value="1"/>
</dbReference>
<dbReference type="GO" id="GO:0005886">
    <property type="term" value="C:plasma membrane"/>
    <property type="evidence" value="ECO:0007669"/>
    <property type="project" value="UniProtKB-ARBA"/>
</dbReference>
<dbReference type="InterPro" id="IPR027417">
    <property type="entry name" value="P-loop_NTPase"/>
</dbReference>
<dbReference type="Gene3D" id="3.40.50.300">
    <property type="entry name" value="P-loop containing nucleotide triphosphate hydrolases"/>
    <property type="match status" value="1"/>
</dbReference>
<dbReference type="InterPro" id="IPR015854">
    <property type="entry name" value="ABC_transpr_LolD-like"/>
</dbReference>
<dbReference type="GO" id="GO:0051301">
    <property type="term" value="P:cell division"/>
    <property type="evidence" value="ECO:0007669"/>
    <property type="project" value="UniProtKB-KW"/>
</dbReference>
<dbReference type="PANTHER" id="PTHR24220:SF470">
    <property type="entry name" value="CELL DIVISION ATP-BINDING PROTEIN FTSE"/>
    <property type="match status" value="1"/>
</dbReference>
<accession>A0A2H0UW65</accession>
<feature type="domain" description="ABC transporter" evidence="4">
    <location>
        <begin position="2"/>
        <end position="231"/>
    </location>
</feature>
<dbReference type="Proteomes" id="UP000230882">
    <property type="component" value="Unassembled WGS sequence"/>
</dbReference>
<keyword evidence="5" id="KW-0132">Cell division</keyword>
<evidence type="ECO:0000313" key="5">
    <source>
        <dbReference type="EMBL" id="PIR91086.1"/>
    </source>
</evidence>
<dbReference type="InterPro" id="IPR003593">
    <property type="entry name" value="AAA+_ATPase"/>
</dbReference>
<evidence type="ECO:0000256" key="1">
    <source>
        <dbReference type="ARBA" id="ARBA00005417"/>
    </source>
</evidence>
<evidence type="ECO:0000256" key="2">
    <source>
        <dbReference type="ARBA" id="ARBA00022741"/>
    </source>
</evidence>
<dbReference type="GO" id="GO:0016887">
    <property type="term" value="F:ATP hydrolysis activity"/>
    <property type="evidence" value="ECO:0007669"/>
    <property type="project" value="InterPro"/>
</dbReference>
<comment type="similarity">
    <text evidence="1">Belongs to the ABC transporter superfamily.</text>
</comment>
<comment type="caution">
    <text evidence="5">The sequence shown here is derived from an EMBL/GenBank/DDBJ whole genome shotgun (WGS) entry which is preliminary data.</text>
</comment>
<proteinExistence type="inferred from homology"/>
<keyword evidence="2" id="KW-0547">Nucleotide-binding</keyword>
<dbReference type="InterPro" id="IPR017871">
    <property type="entry name" value="ABC_transporter-like_CS"/>
</dbReference>
<reference evidence="6" key="1">
    <citation type="submission" date="2017-09" db="EMBL/GenBank/DDBJ databases">
        <title>Depth-based differentiation of microbial function through sediment-hosted aquifers and enrichment of novel symbionts in the deep terrestrial subsurface.</title>
        <authorList>
            <person name="Probst A.J."/>
            <person name="Ladd B."/>
            <person name="Jarett J.K."/>
            <person name="Geller-Mcgrath D.E."/>
            <person name="Sieber C.M.K."/>
            <person name="Emerson J.B."/>
            <person name="Anantharaman K."/>
            <person name="Thomas B.C."/>
            <person name="Malmstrom R."/>
            <person name="Stieglmeier M."/>
            <person name="Klingl A."/>
            <person name="Woyke T."/>
            <person name="Ryan C.M."/>
            <person name="Banfield J.F."/>
        </authorList>
    </citation>
    <scope>NUCLEOTIDE SEQUENCE [LARGE SCALE GENOMIC DNA]</scope>
</reference>
<gene>
    <name evidence="5" type="ORF">COU02_01175</name>
</gene>
<keyword evidence="3 5" id="KW-0067">ATP-binding</keyword>
<dbReference type="PANTHER" id="PTHR24220">
    <property type="entry name" value="IMPORT ATP-BINDING PROTEIN"/>
    <property type="match status" value="1"/>
</dbReference>
<protein>
    <submittedName>
        <fullName evidence="5">Cell division ATP-binding protein FtsE</fullName>
    </submittedName>
</protein>